<name>A0A371HVW9_MUCPR</name>
<dbReference type="EMBL" id="QJKJ01001599">
    <property type="protein sequence ID" value="RDY06844.1"/>
    <property type="molecule type" value="Genomic_DNA"/>
</dbReference>
<keyword evidence="3" id="KW-1185">Reference proteome</keyword>
<gene>
    <name evidence="2" type="ORF">CR513_09115</name>
</gene>
<evidence type="ECO:0000313" key="2">
    <source>
        <dbReference type="EMBL" id="RDY06844.1"/>
    </source>
</evidence>
<sequence length="121" mass="13763">MSHMSIRVSSGGERTSHGTQLRRLVRIPSSPRPLYRGVPDFTNADREIDSGRLSRAVERARTNNRPREEIRRASGVSARRLSVRLRRREREVDHDKEPPLGIVAQLPLYLGECITPLKGLD</sequence>
<comment type="caution">
    <text evidence="2">The sequence shown here is derived from an EMBL/GenBank/DDBJ whole genome shotgun (WGS) entry which is preliminary data.</text>
</comment>
<evidence type="ECO:0000256" key="1">
    <source>
        <dbReference type="SAM" id="MobiDB-lite"/>
    </source>
</evidence>
<protein>
    <submittedName>
        <fullName evidence="2">Uncharacterized protein</fullName>
    </submittedName>
</protein>
<feature type="non-terminal residue" evidence="2">
    <location>
        <position position="1"/>
    </location>
</feature>
<accession>A0A371HVW9</accession>
<organism evidence="2 3">
    <name type="scientific">Mucuna pruriens</name>
    <name type="common">Velvet bean</name>
    <name type="synonym">Dolichos pruriens</name>
    <dbReference type="NCBI Taxonomy" id="157652"/>
    <lineage>
        <taxon>Eukaryota</taxon>
        <taxon>Viridiplantae</taxon>
        <taxon>Streptophyta</taxon>
        <taxon>Embryophyta</taxon>
        <taxon>Tracheophyta</taxon>
        <taxon>Spermatophyta</taxon>
        <taxon>Magnoliopsida</taxon>
        <taxon>eudicotyledons</taxon>
        <taxon>Gunneridae</taxon>
        <taxon>Pentapetalae</taxon>
        <taxon>rosids</taxon>
        <taxon>fabids</taxon>
        <taxon>Fabales</taxon>
        <taxon>Fabaceae</taxon>
        <taxon>Papilionoideae</taxon>
        <taxon>50 kb inversion clade</taxon>
        <taxon>NPAAA clade</taxon>
        <taxon>indigoferoid/millettioid clade</taxon>
        <taxon>Phaseoleae</taxon>
        <taxon>Mucuna</taxon>
    </lineage>
</organism>
<reference evidence="2" key="1">
    <citation type="submission" date="2018-05" db="EMBL/GenBank/DDBJ databases">
        <title>Draft genome of Mucuna pruriens seed.</title>
        <authorList>
            <person name="Nnadi N.E."/>
            <person name="Vos R."/>
            <person name="Hasami M.H."/>
            <person name="Devisetty U.K."/>
            <person name="Aguiy J.C."/>
        </authorList>
    </citation>
    <scope>NUCLEOTIDE SEQUENCE [LARGE SCALE GENOMIC DNA]</scope>
    <source>
        <strain evidence="2">JCA_2017</strain>
    </source>
</reference>
<dbReference type="Proteomes" id="UP000257109">
    <property type="component" value="Unassembled WGS sequence"/>
</dbReference>
<evidence type="ECO:0000313" key="3">
    <source>
        <dbReference type="Proteomes" id="UP000257109"/>
    </source>
</evidence>
<proteinExistence type="predicted"/>
<dbReference type="AlphaFoldDB" id="A0A371HVW9"/>
<feature type="region of interest" description="Disordered" evidence="1">
    <location>
        <begin position="1"/>
        <end position="21"/>
    </location>
</feature>